<keyword evidence="1" id="KW-0812">Transmembrane</keyword>
<reference evidence="2 3" key="1">
    <citation type="submission" date="2024-03" db="EMBL/GenBank/DDBJ databases">
        <title>Human intestinal bacterial collection.</title>
        <authorList>
            <person name="Pauvert C."/>
            <person name="Hitch T.C.A."/>
            <person name="Clavel T."/>
        </authorList>
    </citation>
    <scope>NUCLEOTIDE SEQUENCE [LARGE SCALE GENOMIC DNA]</scope>
    <source>
        <strain evidence="2 3">CLA-JM-H16</strain>
    </source>
</reference>
<keyword evidence="3" id="KW-1185">Reference proteome</keyword>
<comment type="caution">
    <text evidence="2">The sequence shown here is derived from an EMBL/GenBank/DDBJ whole genome shotgun (WGS) entry which is preliminary data.</text>
</comment>
<keyword evidence="1" id="KW-0472">Membrane</keyword>
<protein>
    <submittedName>
        <fullName evidence="2">Uncharacterized protein</fullName>
    </submittedName>
</protein>
<evidence type="ECO:0000256" key="1">
    <source>
        <dbReference type="SAM" id="Phobius"/>
    </source>
</evidence>
<organism evidence="2 3">
    <name type="scientific">Blautia aquisgranensis</name>
    <dbReference type="NCBI Taxonomy" id="3133153"/>
    <lineage>
        <taxon>Bacteria</taxon>
        <taxon>Bacillati</taxon>
        <taxon>Bacillota</taxon>
        <taxon>Clostridia</taxon>
        <taxon>Lachnospirales</taxon>
        <taxon>Lachnospiraceae</taxon>
        <taxon>Blautia</taxon>
    </lineage>
</organism>
<evidence type="ECO:0000313" key="3">
    <source>
        <dbReference type="Proteomes" id="UP001473063"/>
    </source>
</evidence>
<gene>
    <name evidence="2" type="ORF">WMO28_13925</name>
</gene>
<proteinExistence type="predicted"/>
<dbReference type="EMBL" id="JBBMEJ010000019">
    <property type="protein sequence ID" value="MEQ2372006.1"/>
    <property type="molecule type" value="Genomic_DNA"/>
</dbReference>
<name>A0ABV1BJZ8_9FIRM</name>
<evidence type="ECO:0000313" key="2">
    <source>
        <dbReference type="EMBL" id="MEQ2372006.1"/>
    </source>
</evidence>
<sequence length="78" mass="9074">MYEKGIVFNALPYSIWCFYFSRQVLKERTTPARTLLITVITFAVIIFAGRQILPRTIPVFIFVHSAINMKKPPFVSKH</sequence>
<keyword evidence="1" id="KW-1133">Transmembrane helix</keyword>
<accession>A0ABV1BJZ8</accession>
<dbReference type="RefSeq" id="WP_349057362.1">
    <property type="nucleotide sequence ID" value="NZ_JBBMEJ010000019.1"/>
</dbReference>
<feature type="transmembrane region" description="Helical" evidence="1">
    <location>
        <begin position="34"/>
        <end position="53"/>
    </location>
</feature>
<dbReference type="Proteomes" id="UP001473063">
    <property type="component" value="Unassembled WGS sequence"/>
</dbReference>